<dbReference type="EMBL" id="JADEWN010000011">
    <property type="protein sequence ID" value="MBE9190019.1"/>
    <property type="molecule type" value="Genomic_DNA"/>
</dbReference>
<evidence type="ECO:0000256" key="6">
    <source>
        <dbReference type="SAM" id="MobiDB-lite"/>
    </source>
</evidence>
<organism evidence="9 10">
    <name type="scientific">Gloeocapsopsis crepidinum LEGE 06123</name>
    <dbReference type="NCBI Taxonomy" id="588587"/>
    <lineage>
        <taxon>Bacteria</taxon>
        <taxon>Bacillati</taxon>
        <taxon>Cyanobacteriota</taxon>
        <taxon>Cyanophyceae</taxon>
        <taxon>Oscillatoriophycideae</taxon>
        <taxon>Chroococcales</taxon>
        <taxon>Chroococcaceae</taxon>
        <taxon>Gloeocapsopsis</taxon>
    </lineage>
</organism>
<dbReference type="InterPro" id="IPR011009">
    <property type="entry name" value="Kinase-like_dom_sf"/>
</dbReference>
<keyword evidence="2 5" id="KW-0547">Nucleotide-binding</keyword>
<evidence type="ECO:0000313" key="9">
    <source>
        <dbReference type="EMBL" id="MBE9190019.1"/>
    </source>
</evidence>
<evidence type="ECO:0000256" key="2">
    <source>
        <dbReference type="ARBA" id="ARBA00022741"/>
    </source>
</evidence>
<dbReference type="SUPFAM" id="SSF56112">
    <property type="entry name" value="Protein kinase-like (PK-like)"/>
    <property type="match status" value="1"/>
</dbReference>
<evidence type="ECO:0000256" key="1">
    <source>
        <dbReference type="ARBA" id="ARBA00022679"/>
    </source>
</evidence>
<dbReference type="CDD" id="cd14014">
    <property type="entry name" value="STKc_PknB_like"/>
    <property type="match status" value="1"/>
</dbReference>
<dbReference type="SMART" id="SM00220">
    <property type="entry name" value="S_TKc"/>
    <property type="match status" value="1"/>
</dbReference>
<evidence type="ECO:0000313" key="10">
    <source>
        <dbReference type="Proteomes" id="UP000651156"/>
    </source>
</evidence>
<dbReference type="Gene3D" id="3.30.200.20">
    <property type="entry name" value="Phosphorylase Kinase, domain 1"/>
    <property type="match status" value="1"/>
</dbReference>
<keyword evidence="3 9" id="KW-0418">Kinase</keyword>
<feature type="transmembrane region" description="Helical" evidence="7">
    <location>
        <begin position="310"/>
        <end position="334"/>
    </location>
</feature>
<keyword evidence="7" id="KW-1133">Transmembrane helix</keyword>
<reference evidence="9 10" key="1">
    <citation type="submission" date="2020-10" db="EMBL/GenBank/DDBJ databases">
        <authorList>
            <person name="Castelo-Branco R."/>
            <person name="Eusebio N."/>
            <person name="Adriana R."/>
            <person name="Vieira A."/>
            <person name="Brugerolle De Fraissinette N."/>
            <person name="Rezende De Castro R."/>
            <person name="Schneider M.P."/>
            <person name="Vasconcelos V."/>
            <person name="Leao P.N."/>
        </authorList>
    </citation>
    <scope>NUCLEOTIDE SEQUENCE [LARGE SCALE GENOMIC DNA]</scope>
    <source>
        <strain evidence="9 10">LEGE 06123</strain>
    </source>
</reference>
<comment type="caution">
    <text evidence="9">The sequence shown here is derived from an EMBL/GenBank/DDBJ whole genome shotgun (WGS) entry which is preliminary data.</text>
</comment>
<evidence type="ECO:0000256" key="7">
    <source>
        <dbReference type="SAM" id="Phobius"/>
    </source>
</evidence>
<feature type="domain" description="Protein kinase" evidence="8">
    <location>
        <begin position="12"/>
        <end position="271"/>
    </location>
</feature>
<dbReference type="GO" id="GO:0016301">
    <property type="term" value="F:kinase activity"/>
    <property type="evidence" value="ECO:0007669"/>
    <property type="project" value="UniProtKB-KW"/>
</dbReference>
<keyword evidence="10" id="KW-1185">Reference proteome</keyword>
<feature type="compositionally biased region" description="Low complexity" evidence="6">
    <location>
        <begin position="364"/>
        <end position="374"/>
    </location>
</feature>
<dbReference type="InterPro" id="IPR017441">
    <property type="entry name" value="Protein_kinase_ATP_BS"/>
</dbReference>
<gene>
    <name evidence="9" type="ORF">IQ230_06515</name>
</gene>
<dbReference type="RefSeq" id="WP_193931231.1">
    <property type="nucleotide sequence ID" value="NZ_CAWPMZ010000016.1"/>
</dbReference>
<accession>A0ABR9UP25</accession>
<keyword evidence="7" id="KW-0812">Transmembrane</keyword>
<dbReference type="InterPro" id="IPR008271">
    <property type="entry name" value="Ser/Thr_kinase_AS"/>
</dbReference>
<keyword evidence="7" id="KW-0472">Membrane</keyword>
<feature type="compositionally biased region" description="Polar residues" evidence="6">
    <location>
        <begin position="461"/>
        <end position="480"/>
    </location>
</feature>
<dbReference type="PROSITE" id="PS00108">
    <property type="entry name" value="PROTEIN_KINASE_ST"/>
    <property type="match status" value="1"/>
</dbReference>
<dbReference type="PANTHER" id="PTHR43289:SF34">
    <property type="entry name" value="SERINE_THREONINE-PROTEIN KINASE YBDM-RELATED"/>
    <property type="match status" value="1"/>
</dbReference>
<name>A0ABR9UP25_9CHRO</name>
<protein>
    <submittedName>
        <fullName evidence="9">Protein kinase</fullName>
    </submittedName>
</protein>
<dbReference type="Gene3D" id="1.10.510.10">
    <property type="entry name" value="Transferase(Phosphotransferase) domain 1"/>
    <property type="match status" value="1"/>
</dbReference>
<dbReference type="PANTHER" id="PTHR43289">
    <property type="entry name" value="MITOGEN-ACTIVATED PROTEIN KINASE KINASE KINASE 20-RELATED"/>
    <property type="match status" value="1"/>
</dbReference>
<dbReference type="InterPro" id="IPR000719">
    <property type="entry name" value="Prot_kinase_dom"/>
</dbReference>
<dbReference type="Pfam" id="PF00069">
    <property type="entry name" value="Pkinase"/>
    <property type="match status" value="1"/>
</dbReference>
<evidence type="ECO:0000256" key="5">
    <source>
        <dbReference type="PROSITE-ProRule" id="PRU10141"/>
    </source>
</evidence>
<keyword evidence="1" id="KW-0808">Transferase</keyword>
<dbReference type="PROSITE" id="PS50011">
    <property type="entry name" value="PROTEIN_KINASE_DOM"/>
    <property type="match status" value="1"/>
</dbReference>
<feature type="compositionally biased region" description="Low complexity" evidence="6">
    <location>
        <begin position="405"/>
        <end position="442"/>
    </location>
</feature>
<feature type="binding site" evidence="5">
    <location>
        <position position="41"/>
    </location>
    <ligand>
        <name>ATP</name>
        <dbReference type="ChEBI" id="CHEBI:30616"/>
    </ligand>
</feature>
<keyword evidence="4 5" id="KW-0067">ATP-binding</keyword>
<sequence>MLVGKKLQRGKYTLDQEIGRGGFGITFTATHQYLGQVVVIKTINEELRQHPEYVSFYRQFQDEARRLATCVHPNIVRVSDFFIEDTLPYMVMDYVPGQTLDQVVFPNNPLSEATAIHYIRQIAAALQVVHKNNLLHRDVKPQNIILRQSTQEVVLIDFGIAREFTPGHTQTHTNIVSEGYAPIEQYLPHALRTPATDVYGLAATLYSLLTATVPVAASLRDRVSMPTPRDVQPQLSIAINQAVMRGMAVEAKFRPATVSEWLALLPSESFTAADIQTQSVPTHTAATVAVIPQPQSIEPPRGVPQRKRGLSGIVLGIGAAAIAGVAAVAVANVLSEDDSPQQTAPAIVPPSNIQKTGENDTEMTPSSQPEATTPPEEPAPFRWRPRNRVEPEESTTPVEAPSPTESPVPDASPESPSPADTSQPASESPSPSEPSPTEEAPSIVVPTLPASPTPPTEATGEPQTGDSLDTPTQSPDAQPE</sequence>
<evidence type="ECO:0000256" key="3">
    <source>
        <dbReference type="ARBA" id="ARBA00022777"/>
    </source>
</evidence>
<evidence type="ECO:0000256" key="4">
    <source>
        <dbReference type="ARBA" id="ARBA00022840"/>
    </source>
</evidence>
<evidence type="ECO:0000259" key="8">
    <source>
        <dbReference type="PROSITE" id="PS50011"/>
    </source>
</evidence>
<dbReference type="Proteomes" id="UP000651156">
    <property type="component" value="Unassembled WGS sequence"/>
</dbReference>
<dbReference type="PROSITE" id="PS00107">
    <property type="entry name" value="PROTEIN_KINASE_ATP"/>
    <property type="match status" value="1"/>
</dbReference>
<proteinExistence type="predicted"/>
<feature type="region of interest" description="Disordered" evidence="6">
    <location>
        <begin position="340"/>
        <end position="480"/>
    </location>
</feature>